<dbReference type="InterPro" id="IPR010971">
    <property type="entry name" value="UbiH/COQ6"/>
</dbReference>
<dbReference type="InterPro" id="IPR036188">
    <property type="entry name" value="FAD/NAD-bd_sf"/>
</dbReference>
<keyword evidence="7" id="KW-0503">Monooxygenase</keyword>
<dbReference type="PRINTS" id="PR00420">
    <property type="entry name" value="RNGMNOXGNASE"/>
</dbReference>
<dbReference type="PANTHER" id="PTHR43876:SF8">
    <property type="entry name" value="2-OCTAPRENYL-6-METHOXYPHENOL HYDROXYLASE"/>
    <property type="match status" value="1"/>
</dbReference>
<dbReference type="NCBIfam" id="NF004356">
    <property type="entry name" value="PRK05732.1"/>
    <property type="match status" value="1"/>
</dbReference>
<evidence type="ECO:0000256" key="8">
    <source>
        <dbReference type="ARBA" id="ARBA00065734"/>
    </source>
</evidence>
<accession>A0A0A3Z3Z4</accession>
<comment type="pathway">
    <text evidence="2">Cofactor biosynthesis; ubiquinone biosynthesis.</text>
</comment>
<evidence type="ECO:0000256" key="2">
    <source>
        <dbReference type="ARBA" id="ARBA00004749"/>
    </source>
</evidence>
<comment type="caution">
    <text evidence="10">The sequence shown here is derived from an EMBL/GenBank/DDBJ whole genome shotgun (WGS) entry which is preliminary data.</text>
</comment>
<sequence length="392" mass="41957">MSIIIAGGGMAGATLALAISHLTQGKVAVTLVEASEPASRTHPGFDGRAIALAEGTCQQLAAINLWPWLKECATAITHVHVSDRGHASFVSLDAADHCISALGQVVELHDVGQRLFTLLKKAPGVRLCCPAKVTQVVRSQQDVSVTLSNGETLTGQLLVAADGSRSAVAASCGVQWQTQDYQQVAVIANVSSQQPHLGRAFERFTEHGPLALLPMSAGRSSLVWCHPLEDKARVDGWSDGQFLAELQQAFGWRLGKITQVGQRHSYPLELQASSQHVSHRLALVGNAAQTLHPIAGQGFNLGIRDVMSLAETVAAAWRAGEDVGGYASLQRYQQRRQPDAAATIGITDTLVRLFANRYTPLVAGRNLGLMALDSLPLVRNLLAERTLGWVER</sequence>
<dbReference type="Pfam" id="PF01494">
    <property type="entry name" value="FAD_binding_3"/>
    <property type="match status" value="1"/>
</dbReference>
<comment type="cofactor">
    <cofactor evidence="1">
        <name>FAD</name>
        <dbReference type="ChEBI" id="CHEBI:57692"/>
    </cofactor>
</comment>
<evidence type="ECO:0000256" key="1">
    <source>
        <dbReference type="ARBA" id="ARBA00001974"/>
    </source>
</evidence>
<evidence type="ECO:0000259" key="9">
    <source>
        <dbReference type="Pfam" id="PF01494"/>
    </source>
</evidence>
<dbReference type="FunFam" id="3.50.50.60:FF:000021">
    <property type="entry name" value="Ubiquinone biosynthesis monooxygenase COQ6"/>
    <property type="match status" value="1"/>
</dbReference>
<dbReference type="OrthoDB" id="9769565at2"/>
<evidence type="ECO:0000256" key="3">
    <source>
        <dbReference type="ARBA" id="ARBA00005349"/>
    </source>
</evidence>
<dbReference type="Gene3D" id="3.50.50.60">
    <property type="entry name" value="FAD/NAD(P)-binding domain"/>
    <property type="match status" value="2"/>
</dbReference>
<dbReference type="EMBL" id="JRUQ01000032">
    <property type="protein sequence ID" value="KGT93822.1"/>
    <property type="molecule type" value="Genomic_DNA"/>
</dbReference>
<dbReference type="eggNOG" id="COG0654">
    <property type="taxonomic scope" value="Bacteria"/>
</dbReference>
<dbReference type="GO" id="GO:0071949">
    <property type="term" value="F:FAD binding"/>
    <property type="evidence" value="ECO:0007669"/>
    <property type="project" value="InterPro"/>
</dbReference>
<dbReference type="FunFam" id="3.50.50.60:FF:000123">
    <property type="entry name" value="2-octaprenyl-6-methoxyphenyl hydroxylase"/>
    <property type="match status" value="1"/>
</dbReference>
<dbReference type="PANTHER" id="PTHR43876">
    <property type="entry name" value="UBIQUINONE BIOSYNTHESIS MONOOXYGENASE COQ6, MITOCHONDRIAL"/>
    <property type="match status" value="1"/>
</dbReference>
<dbReference type="NCBIfam" id="TIGR01988">
    <property type="entry name" value="Ubi-OHases"/>
    <property type="match status" value="1"/>
</dbReference>
<keyword evidence="11" id="KW-1185">Reference proteome</keyword>
<reference evidence="10 11" key="1">
    <citation type="submission" date="2014-10" db="EMBL/GenBank/DDBJ databases">
        <title>Genome sequence of Erwinia typographi M043b.</title>
        <authorList>
            <person name="Chan K.-G."/>
            <person name="Tan W.-S."/>
        </authorList>
    </citation>
    <scope>NUCLEOTIDE SEQUENCE [LARGE SCALE GENOMIC DNA]</scope>
    <source>
        <strain evidence="10 11">M043b</strain>
    </source>
</reference>
<evidence type="ECO:0000256" key="7">
    <source>
        <dbReference type="ARBA" id="ARBA00023033"/>
    </source>
</evidence>
<proteinExistence type="inferred from homology"/>
<dbReference type="GO" id="GO:0008681">
    <property type="term" value="F:2-octaprenyl-6-methoxyphenol hydroxylase activity"/>
    <property type="evidence" value="ECO:0007669"/>
    <property type="project" value="InterPro"/>
</dbReference>
<dbReference type="GO" id="GO:0110142">
    <property type="term" value="C:ubiquinone biosynthesis complex"/>
    <property type="evidence" value="ECO:0007669"/>
    <property type="project" value="UniProtKB-ARBA"/>
</dbReference>
<name>A0A0A3Z3Z4_9GAMM</name>
<dbReference type="InterPro" id="IPR011295">
    <property type="entry name" value="UbiH"/>
</dbReference>
<dbReference type="Proteomes" id="UP000030351">
    <property type="component" value="Unassembled WGS sequence"/>
</dbReference>
<dbReference type="InterPro" id="IPR018168">
    <property type="entry name" value="Ubi_Hdrlase_CS"/>
</dbReference>
<dbReference type="InterPro" id="IPR051205">
    <property type="entry name" value="UbiH/COQ6_monooxygenase"/>
</dbReference>
<dbReference type="AlphaFoldDB" id="A0A0A3Z3Z4"/>
<dbReference type="NCBIfam" id="TIGR01984">
    <property type="entry name" value="UbiH"/>
    <property type="match status" value="1"/>
</dbReference>
<comment type="subunit">
    <text evidence="8">Component of the Ubi complex metabolon, which regroups five ubiquinone biosynthesis proteins (UbiE, UbiF, UbiG, UbiH and UbiI) and two accessory factors (UbiK and the lipid-binding protein UbiJ).</text>
</comment>
<organism evidence="10 11">
    <name type="scientific">Erwinia typographi</name>
    <dbReference type="NCBI Taxonomy" id="371042"/>
    <lineage>
        <taxon>Bacteria</taxon>
        <taxon>Pseudomonadati</taxon>
        <taxon>Pseudomonadota</taxon>
        <taxon>Gammaproteobacteria</taxon>
        <taxon>Enterobacterales</taxon>
        <taxon>Erwiniaceae</taxon>
        <taxon>Erwinia</taxon>
    </lineage>
</organism>
<feature type="domain" description="FAD-binding" evidence="9">
    <location>
        <begin position="2"/>
        <end position="343"/>
    </location>
</feature>
<gene>
    <name evidence="10" type="ORF">NG99_10910</name>
</gene>
<dbReference type="PROSITE" id="PS01304">
    <property type="entry name" value="UBIH"/>
    <property type="match status" value="1"/>
</dbReference>
<dbReference type="STRING" id="371042.NG99_10910"/>
<dbReference type="GO" id="GO:0006744">
    <property type="term" value="P:ubiquinone biosynthetic process"/>
    <property type="evidence" value="ECO:0007669"/>
    <property type="project" value="UniProtKB-UniPathway"/>
</dbReference>
<keyword evidence="6" id="KW-0560">Oxidoreductase</keyword>
<dbReference type="InterPro" id="IPR002938">
    <property type="entry name" value="FAD-bd"/>
</dbReference>
<keyword evidence="5" id="KW-0274">FAD</keyword>
<protein>
    <submittedName>
        <fullName evidence="10">2-octaprenyl-6-methoxyphenyl hydroxylase</fullName>
    </submittedName>
</protein>
<dbReference type="SUPFAM" id="SSF51905">
    <property type="entry name" value="FAD/NAD(P)-binding domain"/>
    <property type="match status" value="1"/>
</dbReference>
<evidence type="ECO:0000313" key="10">
    <source>
        <dbReference type="EMBL" id="KGT93822.1"/>
    </source>
</evidence>
<evidence type="ECO:0000313" key="11">
    <source>
        <dbReference type="Proteomes" id="UP000030351"/>
    </source>
</evidence>
<keyword evidence="4" id="KW-0285">Flavoprotein</keyword>
<comment type="similarity">
    <text evidence="3">Belongs to the UbiH/COQ6 family.</text>
</comment>
<evidence type="ECO:0000256" key="4">
    <source>
        <dbReference type="ARBA" id="ARBA00022630"/>
    </source>
</evidence>
<evidence type="ECO:0000256" key="5">
    <source>
        <dbReference type="ARBA" id="ARBA00022827"/>
    </source>
</evidence>
<dbReference type="RefSeq" id="WP_034892171.1">
    <property type="nucleotide sequence ID" value="NZ_JRUQ01000032.1"/>
</dbReference>
<dbReference type="UniPathway" id="UPA00232"/>
<evidence type="ECO:0000256" key="6">
    <source>
        <dbReference type="ARBA" id="ARBA00023002"/>
    </source>
</evidence>